<keyword evidence="6" id="KW-1185">Reference proteome</keyword>
<keyword evidence="1" id="KW-0862">Zinc</keyword>
<evidence type="ECO:0000313" key="6">
    <source>
        <dbReference type="Proteomes" id="UP000541444"/>
    </source>
</evidence>
<dbReference type="Proteomes" id="UP000541444">
    <property type="component" value="Unassembled WGS sequence"/>
</dbReference>
<dbReference type="Pfam" id="PF13912">
    <property type="entry name" value="zf-C2H2_6"/>
    <property type="match status" value="3"/>
</dbReference>
<protein>
    <recommendedName>
        <fullName evidence="4">C2H2-type domain-containing protein</fullName>
    </recommendedName>
</protein>
<feature type="transmembrane region" description="Helical" evidence="3">
    <location>
        <begin position="526"/>
        <end position="545"/>
    </location>
</feature>
<sequence>MATFVAQPQQQQQPCFKHFCRICKKGFGCGRALGGHMRAHGIVDNDNELIEDDEENPDSDNWDDDKVEPGSSSPPNNKRMYALRTNPNRLKSCKVCENCGEEFSSWKLFLEHGKRSGRGCGGAGGDVDYLVSSGGSEDEEEGDRRGNGWYKGTRSRRAKMGNSNCPSSEEEDLAHCLVLLSSARVDPLVAEREESCASASKEDEEDQRNPLWNPVGIDIRISHSHASANAKAKGVARGMFECKACKKVFTSHQALGGHRASHKKVKGCFAAKMDELEDSIVEEDVIPHNEFPIIPFSNIPAKKKSKVHECSICHRVFSSGQALGGHKRCHWLISNSQDNTPTTTTMFMYQHYQEQNHQQIHQRRKLNKSEAPALDLNLFPSTPAGGTSGVVFRENPEPQLSLDVATEIYFHPLLSVNDEVGTARRASVDDEADSKEKLAKLSDLKDINLGNGSSSWLQVGAIRQKRLHVRAKHMPKPLYSSCETHVDQVGIGLGLPGPSTLGASSFAVHSYRTPTNGSSLNNCVPFSLWVAAFGFVVYGLGYTFISDHMPRLQQGQPQRYRLH</sequence>
<evidence type="ECO:0000313" key="5">
    <source>
        <dbReference type="EMBL" id="KAF6141674.1"/>
    </source>
</evidence>
<keyword evidence="3" id="KW-1133">Transmembrane helix</keyword>
<feature type="domain" description="C2H2-type" evidence="4">
    <location>
        <begin position="240"/>
        <end position="267"/>
    </location>
</feature>
<dbReference type="PANTHER" id="PTHR47068">
    <property type="entry name" value="OS02G0659100 PROTEIN"/>
    <property type="match status" value="1"/>
</dbReference>
<name>A0A7J7LGP0_9MAGN</name>
<reference evidence="5 6" key="1">
    <citation type="journal article" date="2020" name="IScience">
        <title>Genome Sequencing of the Endangered Kingdonia uniflora (Circaeasteraceae, Ranunculales) Reveals Potential Mechanisms of Evolutionary Specialization.</title>
        <authorList>
            <person name="Sun Y."/>
            <person name="Deng T."/>
            <person name="Zhang A."/>
            <person name="Moore M.J."/>
            <person name="Landis J.B."/>
            <person name="Lin N."/>
            <person name="Zhang H."/>
            <person name="Zhang X."/>
            <person name="Huang J."/>
            <person name="Zhang X."/>
            <person name="Sun H."/>
            <person name="Wang H."/>
        </authorList>
    </citation>
    <scope>NUCLEOTIDE SEQUENCE [LARGE SCALE GENOMIC DNA]</scope>
    <source>
        <strain evidence="5">TB1705</strain>
        <tissue evidence="5">Leaf</tissue>
    </source>
</reference>
<evidence type="ECO:0000256" key="1">
    <source>
        <dbReference type="PROSITE-ProRule" id="PRU00042"/>
    </source>
</evidence>
<gene>
    <name evidence="5" type="ORF">GIB67_001226</name>
</gene>
<dbReference type="AlphaFoldDB" id="A0A7J7LGP0"/>
<feature type="region of interest" description="Disordered" evidence="2">
    <location>
        <begin position="131"/>
        <end position="166"/>
    </location>
</feature>
<feature type="region of interest" description="Disordered" evidence="2">
    <location>
        <begin position="50"/>
        <end position="80"/>
    </location>
</feature>
<feature type="compositionally biased region" description="Acidic residues" evidence="2">
    <location>
        <begin position="50"/>
        <end position="66"/>
    </location>
</feature>
<keyword evidence="1" id="KW-0479">Metal-binding</keyword>
<dbReference type="OrthoDB" id="6077919at2759"/>
<evidence type="ECO:0000256" key="3">
    <source>
        <dbReference type="SAM" id="Phobius"/>
    </source>
</evidence>
<accession>A0A7J7LGP0</accession>
<proteinExistence type="predicted"/>
<evidence type="ECO:0000259" key="4">
    <source>
        <dbReference type="PROSITE" id="PS50157"/>
    </source>
</evidence>
<comment type="caution">
    <text evidence="5">The sequence shown here is derived from an EMBL/GenBank/DDBJ whole genome shotgun (WGS) entry which is preliminary data.</text>
</comment>
<organism evidence="5 6">
    <name type="scientific">Kingdonia uniflora</name>
    <dbReference type="NCBI Taxonomy" id="39325"/>
    <lineage>
        <taxon>Eukaryota</taxon>
        <taxon>Viridiplantae</taxon>
        <taxon>Streptophyta</taxon>
        <taxon>Embryophyta</taxon>
        <taxon>Tracheophyta</taxon>
        <taxon>Spermatophyta</taxon>
        <taxon>Magnoliopsida</taxon>
        <taxon>Ranunculales</taxon>
        <taxon>Circaeasteraceae</taxon>
        <taxon>Kingdonia</taxon>
    </lineage>
</organism>
<evidence type="ECO:0000256" key="2">
    <source>
        <dbReference type="SAM" id="MobiDB-lite"/>
    </source>
</evidence>
<dbReference type="GO" id="GO:0008270">
    <property type="term" value="F:zinc ion binding"/>
    <property type="evidence" value="ECO:0007669"/>
    <property type="project" value="UniProtKB-KW"/>
</dbReference>
<dbReference type="EMBL" id="JACGCM010002300">
    <property type="protein sequence ID" value="KAF6141674.1"/>
    <property type="molecule type" value="Genomic_DNA"/>
</dbReference>
<keyword evidence="1" id="KW-0863">Zinc-finger</keyword>
<dbReference type="PANTHER" id="PTHR47068:SF1">
    <property type="entry name" value="OS02G0659100 PROTEIN"/>
    <property type="match status" value="1"/>
</dbReference>
<dbReference type="Gene3D" id="3.30.160.60">
    <property type="entry name" value="Classic Zinc Finger"/>
    <property type="match status" value="1"/>
</dbReference>
<dbReference type="InterPro" id="IPR036236">
    <property type="entry name" value="Znf_C2H2_sf"/>
</dbReference>
<keyword evidence="3" id="KW-0812">Transmembrane</keyword>
<feature type="domain" description="C2H2-type" evidence="4">
    <location>
        <begin position="308"/>
        <end position="330"/>
    </location>
</feature>
<keyword evidence="3" id="KW-0472">Membrane</keyword>
<dbReference type="SMART" id="SM00355">
    <property type="entry name" value="ZnF_C2H2"/>
    <property type="match status" value="3"/>
</dbReference>
<dbReference type="PROSITE" id="PS00028">
    <property type="entry name" value="ZINC_FINGER_C2H2_1"/>
    <property type="match status" value="3"/>
</dbReference>
<dbReference type="InterPro" id="IPR013087">
    <property type="entry name" value="Znf_C2H2_type"/>
</dbReference>
<dbReference type="PROSITE" id="PS50157">
    <property type="entry name" value="ZINC_FINGER_C2H2_2"/>
    <property type="match status" value="2"/>
</dbReference>
<dbReference type="SUPFAM" id="SSF57667">
    <property type="entry name" value="beta-beta-alpha zinc fingers"/>
    <property type="match status" value="1"/>
</dbReference>